<organism evidence="3">
    <name type="scientific">Pseudomonas putida</name>
    <name type="common">Arthrobacter siderocapsulatus</name>
    <dbReference type="NCBI Taxonomy" id="303"/>
    <lineage>
        <taxon>Bacteria</taxon>
        <taxon>Pseudomonadati</taxon>
        <taxon>Pseudomonadota</taxon>
        <taxon>Gammaproteobacteria</taxon>
        <taxon>Pseudomonadales</taxon>
        <taxon>Pseudomonadaceae</taxon>
        <taxon>Pseudomonas</taxon>
    </lineage>
</organism>
<feature type="domain" description="Phosphatidic acid phosphatase type 2/haloperoxidase" evidence="2">
    <location>
        <begin position="144"/>
        <end position="227"/>
    </location>
</feature>
<dbReference type="EMBL" id="CP016634">
    <property type="protein sequence ID" value="ANY90494.1"/>
    <property type="molecule type" value="Genomic_DNA"/>
</dbReference>
<dbReference type="CDD" id="cd01610">
    <property type="entry name" value="PAP2_like"/>
    <property type="match status" value="1"/>
</dbReference>
<feature type="transmembrane region" description="Helical" evidence="1">
    <location>
        <begin position="214"/>
        <end position="234"/>
    </location>
</feature>
<reference evidence="3" key="1">
    <citation type="submission" date="2016-07" db="EMBL/GenBank/DDBJ databases">
        <title>New class B carbapenemase carried by novel plasmid in Pseudomonas putida enviromental strain in eastern Amazonia.</title>
        <authorList>
            <person name="Souza C.O."/>
            <person name="Lima K.V."/>
            <person name="Brasiliense D.M."/>
            <person name="Perez-Chaparro P.J."/>
            <person name="Mamizuka E.M."/>
            <person name="Lima M.O."/>
            <person name="Lima L.N."/>
            <person name="McCulloch J.A."/>
        </authorList>
    </citation>
    <scope>NUCLEOTIDE SEQUENCE [LARGE SCALE GENOMIC DNA]</scope>
    <source>
        <strain evidence="3">IEC33019</strain>
    </source>
</reference>
<dbReference type="SUPFAM" id="SSF48317">
    <property type="entry name" value="Acid phosphatase/Vanadium-dependent haloperoxidase"/>
    <property type="match status" value="1"/>
</dbReference>
<feature type="transmembrane region" description="Helical" evidence="1">
    <location>
        <begin position="188"/>
        <end position="208"/>
    </location>
</feature>
<feature type="transmembrane region" description="Helical" evidence="1">
    <location>
        <begin position="69"/>
        <end position="87"/>
    </location>
</feature>
<keyword evidence="1" id="KW-0812">Transmembrane</keyword>
<feature type="transmembrane region" description="Helical" evidence="1">
    <location>
        <begin position="99"/>
        <end position="117"/>
    </location>
</feature>
<dbReference type="InterPro" id="IPR036938">
    <property type="entry name" value="PAP2/HPO_sf"/>
</dbReference>
<accession>A0A1B2FEA5</accession>
<evidence type="ECO:0000313" key="3">
    <source>
        <dbReference type="EMBL" id="ANY90494.1"/>
    </source>
</evidence>
<name>A0A1B2FEA5_PSEPU</name>
<dbReference type="Pfam" id="PF01569">
    <property type="entry name" value="PAP2"/>
    <property type="match status" value="1"/>
</dbReference>
<feature type="transmembrane region" description="Helical" evidence="1">
    <location>
        <begin position="12"/>
        <end position="32"/>
    </location>
</feature>
<protein>
    <submittedName>
        <fullName evidence="3">Inner membrane protein YeiU</fullName>
    </submittedName>
</protein>
<dbReference type="RefSeq" id="WP_070090800.1">
    <property type="nucleotide sequence ID" value="NZ_CP016634.1"/>
</dbReference>
<dbReference type="InterPro" id="IPR000326">
    <property type="entry name" value="PAP2/HPO"/>
</dbReference>
<proteinExistence type="predicted"/>
<keyword evidence="1" id="KW-1133">Transmembrane helix</keyword>
<gene>
    <name evidence="3" type="primary">yeiU</name>
    <name evidence="3" type="ORF">IEC33019_5012</name>
</gene>
<evidence type="ECO:0000259" key="2">
    <source>
        <dbReference type="Pfam" id="PF01569"/>
    </source>
</evidence>
<sequence>MDNRPLFQARWSWGPLVACTLLPVALLCFWLWPFGQILCLTLDEWLFHSLNAPLADNTAWRYVWTVGSLRPFDIVVGLILLALLIRGNWVFKATQVREAFFGFLVTLFLLVVVRVLFSKWVALMGWQHNSPSMVLDNVVHLSDYYPNLEAKWELKDRSSQSFPGDHASVLLIWALFMSLFSRSVVQRLVIWGLAVLFMLPRLVAGAHWGQDDYIGGLLMAVLALGWSCHTPLAAKASATLLRWTAPLFGRLAQLPLVGRMSVVRMA</sequence>
<keyword evidence="1" id="KW-0472">Membrane</keyword>
<dbReference type="AlphaFoldDB" id="A0A1B2FEA5"/>
<feature type="transmembrane region" description="Helical" evidence="1">
    <location>
        <begin position="162"/>
        <end position="181"/>
    </location>
</feature>
<evidence type="ECO:0000256" key="1">
    <source>
        <dbReference type="SAM" id="Phobius"/>
    </source>
</evidence>